<evidence type="ECO:0000313" key="2">
    <source>
        <dbReference type="EMBL" id="KAK9050869.1"/>
    </source>
</evidence>
<organism evidence="2 3">
    <name type="scientific">Deinandra increscens subsp. villosa</name>
    <dbReference type="NCBI Taxonomy" id="3103831"/>
    <lineage>
        <taxon>Eukaryota</taxon>
        <taxon>Viridiplantae</taxon>
        <taxon>Streptophyta</taxon>
        <taxon>Embryophyta</taxon>
        <taxon>Tracheophyta</taxon>
        <taxon>Spermatophyta</taxon>
        <taxon>Magnoliopsida</taxon>
        <taxon>eudicotyledons</taxon>
        <taxon>Gunneridae</taxon>
        <taxon>Pentapetalae</taxon>
        <taxon>asterids</taxon>
        <taxon>campanulids</taxon>
        <taxon>Asterales</taxon>
        <taxon>Asteraceae</taxon>
        <taxon>Asteroideae</taxon>
        <taxon>Heliantheae alliance</taxon>
        <taxon>Madieae</taxon>
        <taxon>Madiinae</taxon>
        <taxon>Deinandra</taxon>
    </lineage>
</organism>
<accession>A0AAP0C5Y7</accession>
<comment type="caution">
    <text evidence="2">The sequence shown here is derived from an EMBL/GenBank/DDBJ whole genome shotgun (WGS) entry which is preliminary data.</text>
</comment>
<keyword evidence="3" id="KW-1185">Reference proteome</keyword>
<reference evidence="2 3" key="1">
    <citation type="submission" date="2024-04" db="EMBL/GenBank/DDBJ databases">
        <title>The reference genome of an endangered Asteraceae, Deinandra increscens subsp. villosa, native to the Central Coast of California.</title>
        <authorList>
            <person name="Guilliams M."/>
            <person name="Hasenstab-Lehman K."/>
            <person name="Meyer R."/>
            <person name="Mcevoy S."/>
        </authorList>
    </citation>
    <scope>NUCLEOTIDE SEQUENCE [LARGE SCALE GENOMIC DNA]</scope>
    <source>
        <tissue evidence="2">Leaf</tissue>
    </source>
</reference>
<evidence type="ECO:0000313" key="3">
    <source>
        <dbReference type="Proteomes" id="UP001408789"/>
    </source>
</evidence>
<feature type="transmembrane region" description="Helical" evidence="1">
    <location>
        <begin position="54"/>
        <end position="73"/>
    </location>
</feature>
<evidence type="ECO:0000256" key="1">
    <source>
        <dbReference type="SAM" id="Phobius"/>
    </source>
</evidence>
<keyword evidence="1" id="KW-0472">Membrane</keyword>
<dbReference type="AlphaFoldDB" id="A0AAP0C5Y7"/>
<name>A0AAP0C5Y7_9ASTR</name>
<dbReference type="Proteomes" id="UP001408789">
    <property type="component" value="Unassembled WGS sequence"/>
</dbReference>
<keyword evidence="1" id="KW-0812">Transmembrane</keyword>
<proteinExistence type="predicted"/>
<dbReference type="EMBL" id="JBCNJP010000044">
    <property type="protein sequence ID" value="KAK9050869.1"/>
    <property type="molecule type" value="Genomic_DNA"/>
</dbReference>
<gene>
    <name evidence="2" type="ORF">SSX86_030161</name>
</gene>
<sequence length="105" mass="12108">MNWYAYTQRYCTSSHPIKKRQRISLSSKRRYISSSLLLYTQFLSPRYITIYQSLSVLIFPQLGANLFISFFLASSVSSSGLTLSTFKCITLIHYEAKTIEIEAMS</sequence>
<keyword evidence="1" id="KW-1133">Transmembrane helix</keyword>
<protein>
    <submittedName>
        <fullName evidence="2">Uncharacterized protein</fullName>
    </submittedName>
</protein>